<keyword evidence="1 7" id="KW-0378">Hydrolase</keyword>
<dbReference type="Pfam" id="PF01915">
    <property type="entry name" value="Glyco_hydro_3_C"/>
    <property type="match status" value="1"/>
</dbReference>
<evidence type="ECO:0000313" key="8">
    <source>
        <dbReference type="Proteomes" id="UP000215595"/>
    </source>
</evidence>
<name>A0A258FC04_9CAUL</name>
<dbReference type="SUPFAM" id="SSF51445">
    <property type="entry name" value="(Trans)glycosidases"/>
    <property type="match status" value="1"/>
</dbReference>
<feature type="domain" description="Glycoside hydrolase family 3 N-terminal" evidence="4">
    <location>
        <begin position="68"/>
        <end position="389"/>
    </location>
</feature>
<dbReference type="InterPro" id="IPR002772">
    <property type="entry name" value="Glyco_hydro_3_C"/>
</dbReference>
<dbReference type="SUPFAM" id="SSF52279">
    <property type="entry name" value="Beta-D-glucan exohydrolase, C-terminal domain"/>
    <property type="match status" value="1"/>
</dbReference>
<dbReference type="InterPro" id="IPR036881">
    <property type="entry name" value="Glyco_hydro_3_C_sf"/>
</dbReference>
<evidence type="ECO:0000256" key="2">
    <source>
        <dbReference type="SAM" id="MobiDB-lite"/>
    </source>
</evidence>
<dbReference type="Pfam" id="PF18559">
    <property type="entry name" value="Exop_C"/>
    <property type="match status" value="1"/>
</dbReference>
<dbReference type="InterPro" id="IPR001764">
    <property type="entry name" value="Glyco_hydro_3_N"/>
</dbReference>
<dbReference type="Pfam" id="PF00933">
    <property type="entry name" value="Glyco_hydro_3"/>
    <property type="match status" value="1"/>
</dbReference>
<sequence length="823" mass="85898">MHNPAPRRGVAAIAASLAALLTAAGPGLAQTSPAPGVNIASWPVASSPEVMTDATTLAFVEDLLARMTLEEKVGQVIQADIGSITPADLATYPLGSILAGGNSAPAGDERAPANAWVELARAFRAAAEERPGARVPLMFGIDAVHGHNNVVGATLFPHNIGLGATRNPDLIERIGEATALEVAATGADWTFGPTVAVPRDDRWGRTYEGYGEDPEIVAAYAGRMTLGLQGALGEGRLQAGRIAGSAKHYLADGGTLNGKDQGDALISERELIDIHAAGYPPAINAGVLTIMASFSSWNGVKHTANPDLLTDVLRGPLGFDGFVVGDWNAHGQIEGCTNESCAAAFNAGIDMFMAPDSWRPLFHNTLAQVRSGEIPMARLDEAVRRILTVKVKAGVFEAERPVEGRVDVLGSSDHRALAREAVRQSLVLLKNNGSILPIRPGARVLVAGSADDIGQAAGGWTINWQGTGNTRADFPSAESIWEGLQAAVEATGGTAELSPAGAFETRPDVAVVVFGEEPYAEFQGDLSDLDFRPREPLAVLRRLQADGIPTVAVFLSGRPLYVNPEINASDAFVAAWLPGSEGGGIADVLVAGSDGAPRHDFRGRLSFSWPRSPDQGPQNRGGQGYDPQFPYGFGLTYAIPAETPTLTEVTEAAGAGAMRFLADGRFVTPWSLVVRDEGGEARIADGARGVSPRAVVTVTPVDGQGQESARLLRFTGPGQAIVTGPAIDLSGPDYSNLALRFRYRLDAGDASALRIGLGNGSVRLSGGPGWRTALIPLTCFASAGGRLIGVDRVWILESQAAAVVAVEDIRLDATTAAGCPADD</sequence>
<protein>
    <submittedName>
        <fullName evidence="7">1,4-beta-D-glucan glucohydrolase</fullName>
    </submittedName>
</protein>
<feature type="chain" id="PRO_5012310801" evidence="3">
    <location>
        <begin position="30"/>
        <end position="823"/>
    </location>
</feature>
<organism evidence="7 8">
    <name type="scientific">Brevundimonas subvibrioides</name>
    <dbReference type="NCBI Taxonomy" id="74313"/>
    <lineage>
        <taxon>Bacteria</taxon>
        <taxon>Pseudomonadati</taxon>
        <taxon>Pseudomonadota</taxon>
        <taxon>Alphaproteobacteria</taxon>
        <taxon>Caulobacterales</taxon>
        <taxon>Caulobacteraceae</taxon>
        <taxon>Brevundimonas</taxon>
    </lineage>
</organism>
<evidence type="ECO:0000259" key="6">
    <source>
        <dbReference type="Pfam" id="PF18559"/>
    </source>
</evidence>
<dbReference type="InterPro" id="IPR051915">
    <property type="entry name" value="Cellulose_Degrad_GH3"/>
</dbReference>
<dbReference type="PANTHER" id="PTHR30620:SF77">
    <property type="entry name" value="LYSOSOMAL BETA GLUCOSIDASE-LIKE"/>
    <property type="match status" value="1"/>
</dbReference>
<dbReference type="GO" id="GO:0008422">
    <property type="term" value="F:beta-glucosidase activity"/>
    <property type="evidence" value="ECO:0007669"/>
    <property type="project" value="TreeGrafter"/>
</dbReference>
<dbReference type="Proteomes" id="UP000215595">
    <property type="component" value="Unassembled WGS sequence"/>
</dbReference>
<dbReference type="GO" id="GO:0009251">
    <property type="term" value="P:glucan catabolic process"/>
    <property type="evidence" value="ECO:0007669"/>
    <property type="project" value="TreeGrafter"/>
</dbReference>
<accession>A0A258FC04</accession>
<dbReference type="PANTHER" id="PTHR30620">
    <property type="entry name" value="PERIPLASMIC BETA-GLUCOSIDASE-RELATED"/>
    <property type="match status" value="1"/>
</dbReference>
<comment type="caution">
    <text evidence="7">The sequence shown here is derived from an EMBL/GenBank/DDBJ whole genome shotgun (WGS) entry which is preliminary data.</text>
</comment>
<dbReference type="EMBL" id="NCEB01000060">
    <property type="protein sequence ID" value="OYX29659.1"/>
    <property type="molecule type" value="Genomic_DNA"/>
</dbReference>
<dbReference type="Gene3D" id="3.40.50.1700">
    <property type="entry name" value="Glycoside hydrolase family 3 C-terminal domain"/>
    <property type="match status" value="1"/>
</dbReference>
<evidence type="ECO:0000259" key="4">
    <source>
        <dbReference type="Pfam" id="PF00933"/>
    </source>
</evidence>
<dbReference type="InterPro" id="IPR017853">
    <property type="entry name" value="GH"/>
</dbReference>
<dbReference type="InterPro" id="IPR041443">
    <property type="entry name" value="Exop_C"/>
</dbReference>
<dbReference type="AlphaFoldDB" id="A0A258FC04"/>
<dbReference type="PRINTS" id="PR00133">
    <property type="entry name" value="GLHYDRLASE3"/>
</dbReference>
<keyword evidence="3" id="KW-0732">Signal</keyword>
<dbReference type="Gene3D" id="2.60.120.430">
    <property type="entry name" value="Galactose-binding lectin"/>
    <property type="match status" value="1"/>
</dbReference>
<dbReference type="Gene3D" id="3.20.20.300">
    <property type="entry name" value="Glycoside hydrolase, family 3, N-terminal domain"/>
    <property type="match status" value="1"/>
</dbReference>
<evidence type="ECO:0000256" key="3">
    <source>
        <dbReference type="SAM" id="SignalP"/>
    </source>
</evidence>
<evidence type="ECO:0000313" key="7">
    <source>
        <dbReference type="EMBL" id="OYX29659.1"/>
    </source>
</evidence>
<evidence type="ECO:0000256" key="1">
    <source>
        <dbReference type="ARBA" id="ARBA00022801"/>
    </source>
</evidence>
<feature type="domain" description="ExoP galactose-binding-like" evidence="6">
    <location>
        <begin position="669"/>
        <end position="811"/>
    </location>
</feature>
<reference evidence="7 8" key="1">
    <citation type="submission" date="2017-03" db="EMBL/GenBank/DDBJ databases">
        <title>Lifting the veil on microbial sulfur biogeochemistry in mining wastewaters.</title>
        <authorList>
            <person name="Kantor R.S."/>
            <person name="Colenbrander Nelson T."/>
            <person name="Marshall S."/>
            <person name="Bennett D."/>
            <person name="Apte S."/>
            <person name="Camacho D."/>
            <person name="Thomas B.C."/>
            <person name="Warren L.A."/>
            <person name="Banfield J.F."/>
        </authorList>
    </citation>
    <scope>NUCLEOTIDE SEQUENCE [LARGE SCALE GENOMIC DNA]</scope>
    <source>
        <strain evidence="7">32-69-9</strain>
    </source>
</reference>
<feature type="region of interest" description="Disordered" evidence="2">
    <location>
        <begin position="604"/>
        <end position="625"/>
    </location>
</feature>
<gene>
    <name evidence="7" type="ORF">B7Z01_15455</name>
</gene>
<dbReference type="InterPro" id="IPR036962">
    <property type="entry name" value="Glyco_hydro_3_N_sf"/>
</dbReference>
<feature type="domain" description="Glycoside hydrolase family 3 C-terminal" evidence="5">
    <location>
        <begin position="426"/>
        <end position="637"/>
    </location>
</feature>
<feature type="signal peptide" evidence="3">
    <location>
        <begin position="1"/>
        <end position="29"/>
    </location>
</feature>
<evidence type="ECO:0000259" key="5">
    <source>
        <dbReference type="Pfam" id="PF01915"/>
    </source>
</evidence>
<proteinExistence type="predicted"/>